<dbReference type="OrthoDB" id="10264196at2759"/>
<dbReference type="HAMAP" id="MF_02087">
    <property type="entry name" value="PLP_homeostasis"/>
    <property type="match status" value="1"/>
</dbReference>
<dbReference type="SUPFAM" id="SSF51419">
    <property type="entry name" value="PLP-binding barrel"/>
    <property type="match status" value="1"/>
</dbReference>
<dbReference type="EMBL" id="JAGIXG020000059">
    <property type="protein sequence ID" value="KAI6778793.1"/>
    <property type="molecule type" value="Genomic_DNA"/>
</dbReference>
<reference evidence="6" key="2">
    <citation type="submission" date="2022-07" db="EMBL/GenBank/DDBJ databases">
        <authorList>
            <person name="Goncalves M.F.M."/>
            <person name="Hilario S."/>
            <person name="Van De Peer Y."/>
            <person name="Esteves A.C."/>
            <person name="Alves A."/>
        </authorList>
    </citation>
    <scope>NUCLEOTIDE SEQUENCE</scope>
    <source>
        <strain evidence="6">MUM 19.33</strain>
    </source>
</reference>
<dbReference type="InterPro" id="IPR011078">
    <property type="entry name" value="PyrdxlP_homeostasis"/>
</dbReference>
<sequence>MKVDPSRASTLVANLTAIQSRVAGAASVGQNVRLVAVSKLKPANDILALHQAPASHVHFGENYAQELREKSELLPRAIQWHFIGGLQSGKLSPTHSAPLAKIPNLLCVSSVDTAKKAHLLNTARAALPDLPKISAHVQVNTSGEEAKSGCEPGHATVALCRDILENCPRLHLLGLMTIGAIARSKATTAETENEDFATLKQQRDFVEKELGLEAGRLELSMGMSEDFEGAIKMGSGEVRVGSTIFGQRPPKAEAKIKE</sequence>
<organism evidence="6 7">
    <name type="scientific">Emericellopsis cladophorae</name>
    <dbReference type="NCBI Taxonomy" id="2686198"/>
    <lineage>
        <taxon>Eukaryota</taxon>
        <taxon>Fungi</taxon>
        <taxon>Dikarya</taxon>
        <taxon>Ascomycota</taxon>
        <taxon>Pezizomycotina</taxon>
        <taxon>Sordariomycetes</taxon>
        <taxon>Hypocreomycetidae</taxon>
        <taxon>Hypocreales</taxon>
        <taxon>Bionectriaceae</taxon>
        <taxon>Emericellopsis</taxon>
    </lineage>
</organism>
<evidence type="ECO:0000256" key="1">
    <source>
        <dbReference type="ARBA" id="ARBA00022898"/>
    </source>
</evidence>
<evidence type="ECO:0000313" key="7">
    <source>
        <dbReference type="Proteomes" id="UP001055219"/>
    </source>
</evidence>
<dbReference type="AlphaFoldDB" id="A0A9P9XW97"/>
<dbReference type="PANTHER" id="PTHR10146">
    <property type="entry name" value="PROLINE SYNTHETASE CO-TRANSCRIBED BACTERIAL HOMOLOG PROTEIN"/>
    <property type="match status" value="1"/>
</dbReference>
<evidence type="ECO:0000256" key="3">
    <source>
        <dbReference type="PIRSR" id="PIRSR004848-1"/>
    </source>
</evidence>
<proteinExistence type="inferred from homology"/>
<accession>A0A9P9XW97</accession>
<keyword evidence="1 2" id="KW-0663">Pyridoxal phosphate</keyword>
<feature type="domain" description="Alanine racemase N-terminal" evidence="5">
    <location>
        <begin position="14"/>
        <end position="249"/>
    </location>
</feature>
<dbReference type="CDD" id="cd06822">
    <property type="entry name" value="PLPDE_III_YBL036c_euk"/>
    <property type="match status" value="1"/>
</dbReference>
<gene>
    <name evidence="6" type="ORF">J7T54_007446</name>
</gene>
<reference evidence="6" key="1">
    <citation type="journal article" date="2021" name="J Fungi (Basel)">
        <title>Genomic and Metabolomic Analyses of the Marine Fungus Emericellopsis cladophorae: Insights into Saltwater Adaptability Mechanisms and Its Biosynthetic Potential.</title>
        <authorList>
            <person name="Goncalves M.F.M."/>
            <person name="Hilario S."/>
            <person name="Van de Peer Y."/>
            <person name="Esteves A.C."/>
            <person name="Alves A."/>
        </authorList>
    </citation>
    <scope>NUCLEOTIDE SEQUENCE</scope>
    <source>
        <strain evidence="6">MUM 19.33</strain>
    </source>
</reference>
<evidence type="ECO:0000256" key="2">
    <source>
        <dbReference type="HAMAP-Rule" id="MF_03225"/>
    </source>
</evidence>
<comment type="caution">
    <text evidence="6">The sequence shown here is derived from an EMBL/GenBank/DDBJ whole genome shotgun (WGS) entry which is preliminary data.</text>
</comment>
<dbReference type="GeneID" id="75833920"/>
<evidence type="ECO:0000313" key="6">
    <source>
        <dbReference type="EMBL" id="KAI6778793.1"/>
    </source>
</evidence>
<feature type="modified residue" description="N6-(pyridoxal phosphate)lysine" evidence="2 3">
    <location>
        <position position="39"/>
    </location>
</feature>
<name>A0A9P9XW97_9HYPO</name>
<dbReference type="Proteomes" id="UP001055219">
    <property type="component" value="Unassembled WGS sequence"/>
</dbReference>
<dbReference type="PIRSF" id="PIRSF004848">
    <property type="entry name" value="YBL036c_PLPDEIII"/>
    <property type="match status" value="1"/>
</dbReference>
<dbReference type="InterPro" id="IPR029066">
    <property type="entry name" value="PLP-binding_barrel"/>
</dbReference>
<evidence type="ECO:0000259" key="5">
    <source>
        <dbReference type="Pfam" id="PF01168"/>
    </source>
</evidence>
<dbReference type="RefSeq" id="XP_051359649.1">
    <property type="nucleotide sequence ID" value="XM_051509354.1"/>
</dbReference>
<dbReference type="InterPro" id="IPR001608">
    <property type="entry name" value="Ala_racemase_N"/>
</dbReference>
<evidence type="ECO:0000256" key="4">
    <source>
        <dbReference type="RuleBase" id="RU004514"/>
    </source>
</evidence>
<keyword evidence="7" id="KW-1185">Reference proteome</keyword>
<comment type="similarity">
    <text evidence="2 4">Belongs to the pyridoxal phosphate-binding protein YggS/PROSC family.</text>
</comment>
<comment type="function">
    <text evidence="2">Pyridoxal 5'-phosphate (PLP)-binding protein, which may be involved in intracellular homeostatic regulation of pyridoxal 5'-phosphate (PLP), the active form of vitamin B6.</text>
</comment>
<dbReference type="Pfam" id="PF01168">
    <property type="entry name" value="Ala_racemase_N"/>
    <property type="match status" value="1"/>
</dbReference>
<dbReference type="NCBIfam" id="TIGR00044">
    <property type="entry name" value="YggS family pyridoxal phosphate-dependent enzyme"/>
    <property type="match status" value="1"/>
</dbReference>
<comment type="cofactor">
    <cofactor evidence="3">
        <name>pyridoxal 5'-phosphate</name>
        <dbReference type="ChEBI" id="CHEBI:597326"/>
    </cofactor>
</comment>
<dbReference type="PANTHER" id="PTHR10146:SF14">
    <property type="entry name" value="PYRIDOXAL PHOSPHATE HOMEOSTASIS PROTEIN"/>
    <property type="match status" value="1"/>
</dbReference>
<dbReference type="Gene3D" id="3.20.20.10">
    <property type="entry name" value="Alanine racemase"/>
    <property type="match status" value="1"/>
</dbReference>
<dbReference type="GO" id="GO:0030170">
    <property type="term" value="F:pyridoxal phosphate binding"/>
    <property type="evidence" value="ECO:0007669"/>
    <property type="project" value="UniProtKB-UniRule"/>
</dbReference>
<protein>
    <recommendedName>
        <fullName evidence="2">Pyridoxal phosphate homeostasis protein</fullName>
        <shortName evidence="2">PLP homeostasis protein</shortName>
    </recommendedName>
</protein>